<comment type="caution">
    <text evidence="2">The sequence shown here is derived from an EMBL/GenBank/DDBJ whole genome shotgun (WGS) entry which is preliminary data.</text>
</comment>
<dbReference type="EMBL" id="MZXV01000075">
    <property type="protein sequence ID" value="PZV34382.1"/>
    <property type="molecule type" value="Genomic_DNA"/>
</dbReference>
<evidence type="ECO:0000313" key="3">
    <source>
        <dbReference type="Proteomes" id="UP000248616"/>
    </source>
</evidence>
<dbReference type="Proteomes" id="UP000248616">
    <property type="component" value="Unassembled WGS sequence"/>
</dbReference>
<dbReference type="AlphaFoldDB" id="A0A2W7BUP5"/>
<reference evidence="3" key="1">
    <citation type="submission" date="2017-03" db="EMBL/GenBank/DDBJ databases">
        <authorList>
            <person name="Safronova V.I."/>
            <person name="Sazanova A.L."/>
            <person name="Chirak E.R."/>
        </authorList>
    </citation>
    <scope>NUCLEOTIDE SEQUENCE [LARGE SCALE GENOMIC DNA]</scope>
    <source>
        <strain evidence="3">Ach-343</strain>
    </source>
</reference>
<accession>A0A2W7BUP5</accession>
<name>A0A2W7BUP5_9HYPH</name>
<organism evidence="2 3">
    <name type="scientific">Mesorhizobium kowhaii</name>
    <dbReference type="NCBI Taxonomy" id="1300272"/>
    <lineage>
        <taxon>Bacteria</taxon>
        <taxon>Pseudomonadati</taxon>
        <taxon>Pseudomonadota</taxon>
        <taxon>Alphaproteobacteria</taxon>
        <taxon>Hyphomicrobiales</taxon>
        <taxon>Phyllobacteriaceae</taxon>
        <taxon>Mesorhizobium</taxon>
    </lineage>
</organism>
<evidence type="ECO:0000313" key="2">
    <source>
        <dbReference type="EMBL" id="PZV34382.1"/>
    </source>
</evidence>
<gene>
    <name evidence="2" type="ORF">B5V02_33100</name>
</gene>
<feature type="region of interest" description="Disordered" evidence="1">
    <location>
        <begin position="56"/>
        <end position="81"/>
    </location>
</feature>
<sequence length="81" mass="9057">MPSTLIRKADYDPESRILSVLLTLNTPEGRRAFTGSERRTSRPLWPAPFQATFSVRRGPSSKRLYSNNSSESDTLRCGGDP</sequence>
<feature type="compositionally biased region" description="Polar residues" evidence="1">
    <location>
        <begin position="63"/>
        <end position="72"/>
    </location>
</feature>
<evidence type="ECO:0000256" key="1">
    <source>
        <dbReference type="SAM" id="MobiDB-lite"/>
    </source>
</evidence>
<proteinExistence type="predicted"/>
<evidence type="ECO:0008006" key="4">
    <source>
        <dbReference type="Google" id="ProtNLM"/>
    </source>
</evidence>
<protein>
    <recommendedName>
        <fullName evidence="4">KTSC domain-containing protein</fullName>
    </recommendedName>
</protein>
<keyword evidence="3" id="KW-1185">Reference proteome</keyword>